<dbReference type="InterPro" id="IPR036866">
    <property type="entry name" value="RibonucZ/Hydroxyglut_hydro"/>
</dbReference>
<evidence type="ECO:0000256" key="3">
    <source>
        <dbReference type="ARBA" id="ARBA00022801"/>
    </source>
</evidence>
<evidence type="ECO:0000256" key="2">
    <source>
        <dbReference type="ARBA" id="ARBA00022723"/>
    </source>
</evidence>
<comment type="caution">
    <text evidence="6">The sequence shown here is derived from an EMBL/GenBank/DDBJ whole genome shotgun (WGS) entry which is preliminary data.</text>
</comment>
<dbReference type="InterPro" id="IPR051453">
    <property type="entry name" value="MBL_Glyoxalase_II"/>
</dbReference>
<dbReference type="GO" id="GO:0046872">
    <property type="term" value="F:metal ion binding"/>
    <property type="evidence" value="ECO:0007669"/>
    <property type="project" value="UniProtKB-KW"/>
</dbReference>
<dbReference type="OrthoDB" id="9802248at2"/>
<dbReference type="Pfam" id="PF00753">
    <property type="entry name" value="Lactamase_B"/>
    <property type="match status" value="1"/>
</dbReference>
<dbReference type="Gene3D" id="3.60.15.10">
    <property type="entry name" value="Ribonuclease Z/Hydroxyacylglutathione hydrolase-like"/>
    <property type="match status" value="1"/>
</dbReference>
<dbReference type="SUPFAM" id="SSF56281">
    <property type="entry name" value="Metallo-hydrolase/oxidoreductase"/>
    <property type="match status" value="1"/>
</dbReference>
<keyword evidence="3 6" id="KW-0378">Hydrolase</keyword>
<keyword evidence="7" id="KW-1185">Reference proteome</keyword>
<dbReference type="RefSeq" id="WP_104418049.1">
    <property type="nucleotide sequence ID" value="NZ_PTJC01000005.1"/>
</dbReference>
<dbReference type="PANTHER" id="PTHR46233">
    <property type="entry name" value="HYDROXYACYLGLUTATHIONE HYDROLASE GLOC"/>
    <property type="match status" value="1"/>
</dbReference>
<name>A0A2S6I7N0_9BACT</name>
<protein>
    <submittedName>
        <fullName evidence="6">Glyoxylase-like metal-dependent hydrolase (Beta-lactamase superfamily II)</fullName>
    </submittedName>
</protein>
<accession>A0A2S6I7N0</accession>
<comment type="cofactor">
    <cofactor evidence="1">
        <name>Zn(2+)</name>
        <dbReference type="ChEBI" id="CHEBI:29105"/>
    </cofactor>
</comment>
<dbReference type="Proteomes" id="UP000237662">
    <property type="component" value="Unassembled WGS sequence"/>
</dbReference>
<evidence type="ECO:0000256" key="4">
    <source>
        <dbReference type="ARBA" id="ARBA00022833"/>
    </source>
</evidence>
<feature type="domain" description="Metallo-beta-lactamase" evidence="5">
    <location>
        <begin position="13"/>
        <end position="197"/>
    </location>
</feature>
<evidence type="ECO:0000256" key="1">
    <source>
        <dbReference type="ARBA" id="ARBA00001947"/>
    </source>
</evidence>
<keyword evidence="4" id="KW-0862">Zinc</keyword>
<evidence type="ECO:0000259" key="5">
    <source>
        <dbReference type="SMART" id="SM00849"/>
    </source>
</evidence>
<dbReference type="SMART" id="SM00849">
    <property type="entry name" value="Lactamase_B"/>
    <property type="match status" value="1"/>
</dbReference>
<gene>
    <name evidence="6" type="ORF">CLV84_0390</name>
</gene>
<dbReference type="EMBL" id="PTJC01000005">
    <property type="protein sequence ID" value="PPK87449.1"/>
    <property type="molecule type" value="Genomic_DNA"/>
</dbReference>
<dbReference type="GO" id="GO:0016787">
    <property type="term" value="F:hydrolase activity"/>
    <property type="evidence" value="ECO:0007669"/>
    <property type="project" value="UniProtKB-KW"/>
</dbReference>
<evidence type="ECO:0000313" key="7">
    <source>
        <dbReference type="Proteomes" id="UP000237662"/>
    </source>
</evidence>
<reference evidence="6 7" key="1">
    <citation type="submission" date="2018-02" db="EMBL/GenBank/DDBJ databases">
        <title>Genomic Encyclopedia of Archaeal and Bacterial Type Strains, Phase II (KMG-II): from individual species to whole genera.</title>
        <authorList>
            <person name="Goeker M."/>
        </authorList>
    </citation>
    <scope>NUCLEOTIDE SEQUENCE [LARGE SCALE GENOMIC DNA]</scope>
    <source>
        <strain evidence="6 7">DSM 29526</strain>
    </source>
</reference>
<organism evidence="6 7">
    <name type="scientific">Neolewinella xylanilytica</name>
    <dbReference type="NCBI Taxonomy" id="1514080"/>
    <lineage>
        <taxon>Bacteria</taxon>
        <taxon>Pseudomonadati</taxon>
        <taxon>Bacteroidota</taxon>
        <taxon>Saprospiria</taxon>
        <taxon>Saprospirales</taxon>
        <taxon>Lewinellaceae</taxon>
        <taxon>Neolewinella</taxon>
    </lineage>
</organism>
<keyword evidence="2" id="KW-0479">Metal-binding</keyword>
<dbReference type="InterPro" id="IPR001279">
    <property type="entry name" value="Metallo-B-lactamas"/>
</dbReference>
<dbReference type="PANTHER" id="PTHR46233:SF3">
    <property type="entry name" value="HYDROXYACYLGLUTATHIONE HYDROLASE GLOC"/>
    <property type="match status" value="1"/>
</dbReference>
<evidence type="ECO:0000313" key="6">
    <source>
        <dbReference type="EMBL" id="PPK87449.1"/>
    </source>
</evidence>
<proteinExistence type="predicted"/>
<dbReference type="AlphaFoldDB" id="A0A2S6I7N0"/>
<sequence>MTTVVSLTQNPVQENTYLVYDNDTKEAIIFDPGAFTNQEEKTLVAQIDSLGLKPVKLINTHCHFDHVFGNAFVVKHYGLQLGIHPLEQQILESAPQFVQLYGMPPMTPSPAPDYFINEGDTVTLGDATFQVLFCPGHSPGSICFYNKAEGYVIAGDVLFHRSIGRTDLPMGDHDTLIGSILTKLMPLPDDVVVYPGHGPSTTIGEERRENPFF</sequence>